<evidence type="ECO:0000256" key="4">
    <source>
        <dbReference type="ARBA" id="ARBA00012477"/>
    </source>
</evidence>
<evidence type="ECO:0000259" key="12">
    <source>
        <dbReference type="Pfam" id="PF12706"/>
    </source>
</evidence>
<feature type="domain" description="tRNase Z endonuclease" evidence="13">
    <location>
        <begin position="6"/>
        <end position="70"/>
    </location>
</feature>
<sequence length="812" mass="89318">MKYQLQIVGAATVDTRASVAVVFDAQRYLFNCGEGTQRFLNDRAKTCMAVSGAKTRQLFFTRNAWACIGGLPGMILTLADAGGKGMTVRGPSGLRHSIAAMRQFLYRPTHPVTVCENTLGSMPYSDENLTVTSVILRPSQPARTPGRDAQLHAVQTQQETQSTSNVNSNGKREIHTDTNHQPSQLSRSSNSREEIEHSVLSKMFKLVEPAPLSESAATAAKRAKQDSDSPINVGFHPLSSKNEQHHAGPQNDTRRTNLKRLNPHTKSTAISAYICKGPKVNGKFDNAAAKALGIPSGPIRGNLSKGMSITLDDGRTIHPQDVCAPSKEGAIFIILDCPSLEYIDSIVSHPELQANAFESNPVQCIVHLLGPGILQHEAYQKWMNAFGDKTQHIVSSEEHSPLEITLTATAQIQHDLNYLKFENNSLPEVSGLPKLITAARPLTIYQFEPKRLVDQSAVAPTFKSKRTTRDKDSETFEKYKAEADAVRPSVSFGNATRPVSDDDVVIVPLGTAAAIPGKYRNGGDGSMFFDAGEGTLGQLYRHYGRDKLDDELRMVKCIFISHLHADHHLGVVNILKRIHELQTEVSNTSPVCVVGPSLYLRWLEEYADVEEFGFEKLLLIDSKDFLWNSRSPQGESEVKFKNFTGITSFETVLVKHCAAAYALVMEKNGIKISFSGDCRPSDEFVQVGKDSTLVIHEATLEDDKMTEAILKKHCTTSEAIDIATRMNAKNLLLTHFSQRYPKLPLLDASKMSSTAEDGRSLAVGIAFDSMRVRLSEFNQLEPLYGPLNTLWGQTAVKDEDIPVEDEKAGSAV</sequence>
<evidence type="ECO:0000256" key="1">
    <source>
        <dbReference type="ARBA" id="ARBA00000402"/>
    </source>
</evidence>
<feature type="region of interest" description="Disordered" evidence="11">
    <location>
        <begin position="139"/>
        <end position="196"/>
    </location>
</feature>
<dbReference type="GO" id="GO:0005739">
    <property type="term" value="C:mitochondrion"/>
    <property type="evidence" value="ECO:0007669"/>
    <property type="project" value="TreeGrafter"/>
</dbReference>
<evidence type="ECO:0000313" key="15">
    <source>
        <dbReference type="Proteomes" id="UP000320333"/>
    </source>
</evidence>
<feature type="compositionally biased region" description="Polar residues" evidence="11">
    <location>
        <begin position="153"/>
        <end position="169"/>
    </location>
</feature>
<feature type="region of interest" description="Disordered" evidence="11">
    <location>
        <begin position="215"/>
        <end position="262"/>
    </location>
</feature>
<dbReference type="InterPro" id="IPR047151">
    <property type="entry name" value="RNZ2-like"/>
</dbReference>
<dbReference type="Gene3D" id="3.60.15.10">
    <property type="entry name" value="Ribonuclease Z/Hydroxyacylglutathione hydrolase-like"/>
    <property type="match status" value="2"/>
</dbReference>
<evidence type="ECO:0000256" key="5">
    <source>
        <dbReference type="ARBA" id="ARBA00022694"/>
    </source>
</evidence>
<keyword evidence="10" id="KW-0862">Zinc</keyword>
<evidence type="ECO:0000256" key="11">
    <source>
        <dbReference type="SAM" id="MobiDB-lite"/>
    </source>
</evidence>
<dbReference type="EC" id="3.1.26.11" evidence="4"/>
<feature type="domain" description="Metallo-beta-lactamase" evidence="12">
    <location>
        <begin position="529"/>
        <end position="736"/>
    </location>
</feature>
<dbReference type="InterPro" id="IPR001279">
    <property type="entry name" value="Metallo-B-lactamas"/>
</dbReference>
<evidence type="ECO:0000259" key="13">
    <source>
        <dbReference type="Pfam" id="PF13691"/>
    </source>
</evidence>
<evidence type="ECO:0000256" key="2">
    <source>
        <dbReference type="ARBA" id="ARBA00001947"/>
    </source>
</evidence>
<comment type="similarity">
    <text evidence="3">Belongs to the RNase Z family.</text>
</comment>
<dbReference type="InterPro" id="IPR036866">
    <property type="entry name" value="RibonucZ/Hydroxyglut_hydro"/>
</dbReference>
<keyword evidence="15" id="KW-1185">Reference proteome</keyword>
<evidence type="ECO:0000256" key="8">
    <source>
        <dbReference type="ARBA" id="ARBA00022759"/>
    </source>
</evidence>
<organism evidence="14 15">
    <name type="scientific">Chytriomyces confervae</name>
    <dbReference type="NCBI Taxonomy" id="246404"/>
    <lineage>
        <taxon>Eukaryota</taxon>
        <taxon>Fungi</taxon>
        <taxon>Fungi incertae sedis</taxon>
        <taxon>Chytridiomycota</taxon>
        <taxon>Chytridiomycota incertae sedis</taxon>
        <taxon>Chytridiomycetes</taxon>
        <taxon>Chytridiales</taxon>
        <taxon>Chytriomycetaceae</taxon>
        <taxon>Chytriomyces</taxon>
    </lineage>
</organism>
<evidence type="ECO:0000256" key="6">
    <source>
        <dbReference type="ARBA" id="ARBA00022722"/>
    </source>
</evidence>
<protein>
    <recommendedName>
        <fullName evidence="4">ribonuclease Z</fullName>
        <ecNumber evidence="4">3.1.26.11</ecNumber>
    </recommendedName>
</protein>
<dbReference type="InterPro" id="IPR027794">
    <property type="entry name" value="tRNase_Z_dom"/>
</dbReference>
<gene>
    <name evidence="14" type="ORF">CcCBS67573_g00013</name>
</gene>
<dbReference type="PANTHER" id="PTHR12553:SF49">
    <property type="entry name" value="ZINC PHOSPHODIESTERASE ELAC PROTEIN 2"/>
    <property type="match status" value="1"/>
</dbReference>
<dbReference type="AlphaFoldDB" id="A0A507FQX3"/>
<evidence type="ECO:0000256" key="3">
    <source>
        <dbReference type="ARBA" id="ARBA00007823"/>
    </source>
</evidence>
<keyword evidence="7" id="KW-0479">Metal-binding</keyword>
<evidence type="ECO:0000313" key="14">
    <source>
        <dbReference type="EMBL" id="TPX78662.1"/>
    </source>
</evidence>
<dbReference type="OrthoDB" id="527344at2759"/>
<keyword evidence="5" id="KW-0819">tRNA processing</keyword>
<comment type="caution">
    <text evidence="14">The sequence shown here is derived from an EMBL/GenBank/DDBJ whole genome shotgun (WGS) entry which is preliminary data.</text>
</comment>
<dbReference type="STRING" id="246404.A0A507FQX3"/>
<proteinExistence type="inferred from homology"/>
<dbReference type="EMBL" id="QEAP01000001">
    <property type="protein sequence ID" value="TPX78662.1"/>
    <property type="molecule type" value="Genomic_DNA"/>
</dbReference>
<feature type="compositionally biased region" description="Polar residues" evidence="11">
    <location>
        <begin position="179"/>
        <end position="189"/>
    </location>
</feature>
<dbReference type="Proteomes" id="UP000320333">
    <property type="component" value="Unassembled WGS sequence"/>
</dbReference>
<reference evidence="14 15" key="1">
    <citation type="journal article" date="2019" name="Sci. Rep.">
        <title>Comparative genomics of chytrid fungi reveal insights into the obligate biotrophic and pathogenic lifestyle of Synchytrium endobioticum.</title>
        <authorList>
            <person name="van de Vossenberg B.T.L.H."/>
            <person name="Warris S."/>
            <person name="Nguyen H.D.T."/>
            <person name="van Gent-Pelzer M.P.E."/>
            <person name="Joly D.L."/>
            <person name="van de Geest H.C."/>
            <person name="Bonants P.J.M."/>
            <person name="Smith D.S."/>
            <person name="Levesque C.A."/>
            <person name="van der Lee T.A.J."/>
        </authorList>
    </citation>
    <scope>NUCLEOTIDE SEQUENCE [LARGE SCALE GENOMIC DNA]</scope>
    <source>
        <strain evidence="14 15">CBS 675.73</strain>
    </source>
</reference>
<dbReference type="Pfam" id="PF13691">
    <property type="entry name" value="Lactamase_B_4"/>
    <property type="match status" value="1"/>
</dbReference>
<dbReference type="CDD" id="cd07718">
    <property type="entry name" value="RNaseZ_ELAC1_ELAC2-C-term-like_MBL-fold"/>
    <property type="match status" value="1"/>
</dbReference>
<comment type="cofactor">
    <cofactor evidence="2">
        <name>Zn(2+)</name>
        <dbReference type="ChEBI" id="CHEBI:29105"/>
    </cofactor>
</comment>
<dbReference type="GO" id="GO:0046872">
    <property type="term" value="F:metal ion binding"/>
    <property type="evidence" value="ECO:0007669"/>
    <property type="project" value="UniProtKB-KW"/>
</dbReference>
<evidence type="ECO:0000256" key="9">
    <source>
        <dbReference type="ARBA" id="ARBA00022801"/>
    </source>
</evidence>
<keyword evidence="6" id="KW-0540">Nuclease</keyword>
<dbReference type="PANTHER" id="PTHR12553">
    <property type="entry name" value="ZINC PHOSPHODIESTERASE ELAC PROTEIN 2"/>
    <property type="match status" value="1"/>
</dbReference>
<comment type="catalytic activity">
    <reaction evidence="1">
        <text>Endonucleolytic cleavage of RNA, removing extra 3' nucleotides from tRNA precursor, generating 3' termini of tRNAs. A 3'-hydroxy group is left at the tRNA terminus and a 5'-phosphoryl group is left at the trailer molecule.</text>
        <dbReference type="EC" id="3.1.26.11"/>
    </reaction>
</comment>
<dbReference type="GO" id="GO:0042781">
    <property type="term" value="F:3'-tRNA processing endoribonuclease activity"/>
    <property type="evidence" value="ECO:0007669"/>
    <property type="project" value="UniProtKB-EC"/>
</dbReference>
<evidence type="ECO:0000256" key="10">
    <source>
        <dbReference type="ARBA" id="ARBA00022833"/>
    </source>
</evidence>
<keyword evidence="8" id="KW-0255">Endonuclease</keyword>
<name>A0A507FQX3_9FUNG</name>
<accession>A0A507FQX3</accession>
<dbReference type="GO" id="GO:1990180">
    <property type="term" value="P:mitochondrial tRNA 3'-end processing"/>
    <property type="evidence" value="ECO:0007669"/>
    <property type="project" value="TreeGrafter"/>
</dbReference>
<keyword evidence="9" id="KW-0378">Hydrolase</keyword>
<dbReference type="Pfam" id="PF12706">
    <property type="entry name" value="Lactamase_B_2"/>
    <property type="match status" value="1"/>
</dbReference>
<dbReference type="SUPFAM" id="SSF56281">
    <property type="entry name" value="Metallo-hydrolase/oxidoreductase"/>
    <property type="match status" value="2"/>
</dbReference>
<evidence type="ECO:0000256" key="7">
    <source>
        <dbReference type="ARBA" id="ARBA00022723"/>
    </source>
</evidence>